<dbReference type="PANTHER" id="PTHR43156">
    <property type="entry name" value="STAGE II SPORULATION PROTEIN E-RELATED"/>
    <property type="match status" value="1"/>
</dbReference>
<accession>A0A1M5Y6C0</accession>
<organism evidence="4 5">
    <name type="scientific">Sporanaerobacter acetigenes DSM 13106</name>
    <dbReference type="NCBI Taxonomy" id="1123281"/>
    <lineage>
        <taxon>Bacteria</taxon>
        <taxon>Bacillati</taxon>
        <taxon>Bacillota</taxon>
        <taxon>Tissierellia</taxon>
        <taxon>Tissierellales</taxon>
        <taxon>Sporanaerobacteraceae</taxon>
        <taxon>Sporanaerobacter</taxon>
    </lineage>
</organism>
<evidence type="ECO:0000256" key="1">
    <source>
        <dbReference type="ARBA" id="ARBA00022801"/>
    </source>
</evidence>
<dbReference type="PANTHER" id="PTHR43156:SF2">
    <property type="entry name" value="STAGE II SPORULATION PROTEIN E"/>
    <property type="match status" value="1"/>
</dbReference>
<dbReference type="InterPro" id="IPR052016">
    <property type="entry name" value="Bact_Sigma-Reg"/>
</dbReference>
<dbReference type="InterPro" id="IPR045768">
    <property type="entry name" value="SpoIIE_N"/>
</dbReference>
<reference evidence="4 5" key="1">
    <citation type="submission" date="2016-11" db="EMBL/GenBank/DDBJ databases">
        <authorList>
            <person name="Jaros S."/>
            <person name="Januszkiewicz K."/>
            <person name="Wedrychowicz H."/>
        </authorList>
    </citation>
    <scope>NUCLEOTIDE SEQUENCE [LARGE SCALE GENOMIC DNA]</scope>
    <source>
        <strain evidence="4 5">DSM 13106</strain>
    </source>
</reference>
<dbReference type="NCBIfam" id="TIGR02865">
    <property type="entry name" value="spore_II_E"/>
    <property type="match status" value="1"/>
</dbReference>
<feature type="transmembrane region" description="Helical" evidence="2">
    <location>
        <begin position="201"/>
        <end position="222"/>
    </location>
</feature>
<feature type="transmembrane region" description="Helical" evidence="2">
    <location>
        <begin position="15"/>
        <end position="35"/>
    </location>
</feature>
<dbReference type="AlphaFoldDB" id="A0A1M5Y6C0"/>
<feature type="transmembrane region" description="Helical" evidence="2">
    <location>
        <begin position="234"/>
        <end position="251"/>
    </location>
</feature>
<dbReference type="SUPFAM" id="SSF81606">
    <property type="entry name" value="PP2C-like"/>
    <property type="match status" value="1"/>
</dbReference>
<keyword evidence="2" id="KW-0812">Transmembrane</keyword>
<keyword evidence="1" id="KW-0378">Hydrolase</keyword>
<dbReference type="Proteomes" id="UP000184389">
    <property type="component" value="Unassembled WGS sequence"/>
</dbReference>
<evidence type="ECO:0000313" key="5">
    <source>
        <dbReference type="Proteomes" id="UP000184389"/>
    </source>
</evidence>
<feature type="transmembrane region" description="Helical" evidence="2">
    <location>
        <begin position="132"/>
        <end position="152"/>
    </location>
</feature>
<feature type="transmembrane region" description="Helical" evidence="2">
    <location>
        <begin position="105"/>
        <end position="126"/>
    </location>
</feature>
<dbReference type="PROSITE" id="PS51746">
    <property type="entry name" value="PPM_2"/>
    <property type="match status" value="1"/>
</dbReference>
<proteinExistence type="predicted"/>
<keyword evidence="2" id="KW-1133">Transmembrane helix</keyword>
<dbReference type="Pfam" id="PF19732">
    <property type="entry name" value="SpoIIE_N"/>
    <property type="match status" value="1"/>
</dbReference>
<feature type="transmembrane region" description="Helical" evidence="2">
    <location>
        <begin position="172"/>
        <end position="195"/>
    </location>
</feature>
<dbReference type="InterPro" id="IPR014221">
    <property type="entry name" value="SpoII_E"/>
</dbReference>
<dbReference type="InterPro" id="IPR001932">
    <property type="entry name" value="PPM-type_phosphatase-like_dom"/>
</dbReference>
<dbReference type="InterPro" id="IPR036457">
    <property type="entry name" value="PPM-type-like_dom_sf"/>
</dbReference>
<feature type="transmembrane region" description="Helical" evidence="2">
    <location>
        <begin position="257"/>
        <end position="274"/>
    </location>
</feature>
<dbReference type="RefSeq" id="WP_072744663.1">
    <property type="nucleotide sequence ID" value="NZ_FQXR01000009.1"/>
</dbReference>
<dbReference type="SMART" id="SM00331">
    <property type="entry name" value="PP2C_SIG"/>
    <property type="match status" value="1"/>
</dbReference>
<dbReference type="Pfam" id="PF07228">
    <property type="entry name" value="SpoIIE"/>
    <property type="match status" value="1"/>
</dbReference>
<dbReference type="STRING" id="1123281.SAMN02745180_02015"/>
<name>A0A1M5Y6C0_9FIRM</name>
<evidence type="ECO:0000256" key="2">
    <source>
        <dbReference type="SAM" id="Phobius"/>
    </source>
</evidence>
<dbReference type="Gene3D" id="3.60.40.10">
    <property type="entry name" value="PPM-type phosphatase domain"/>
    <property type="match status" value="1"/>
</dbReference>
<dbReference type="EMBL" id="FQXR01000009">
    <property type="protein sequence ID" value="SHI07469.1"/>
    <property type="molecule type" value="Genomic_DNA"/>
</dbReference>
<keyword evidence="2" id="KW-0472">Membrane</keyword>
<evidence type="ECO:0000259" key="3">
    <source>
        <dbReference type="PROSITE" id="PS51746"/>
    </source>
</evidence>
<protein>
    <submittedName>
        <fullName evidence="4">Stage II sporulation protein E</fullName>
    </submittedName>
</protein>
<gene>
    <name evidence="4" type="ORF">SAMN02745180_02015</name>
</gene>
<keyword evidence="5" id="KW-1185">Reference proteome</keyword>
<dbReference type="GO" id="GO:0004722">
    <property type="term" value="F:protein serine/threonine phosphatase activity"/>
    <property type="evidence" value="ECO:0007669"/>
    <property type="project" value="InterPro"/>
</dbReference>
<feature type="transmembrane region" description="Helical" evidence="2">
    <location>
        <begin position="81"/>
        <end position="98"/>
    </location>
</feature>
<feature type="domain" description="PPM-type phosphatase" evidence="3">
    <location>
        <begin position="565"/>
        <end position="778"/>
    </location>
</feature>
<dbReference type="OrthoDB" id="9763774at2"/>
<evidence type="ECO:0000313" key="4">
    <source>
        <dbReference type="EMBL" id="SHI07469.1"/>
    </source>
</evidence>
<feature type="transmembrane region" description="Helical" evidence="2">
    <location>
        <begin position="281"/>
        <end position="301"/>
    </location>
</feature>
<sequence length="782" mass="88253">MTTRTESVSLNEKRALQKISFNGIQIVIAILGFFISRASIINGMTPFGISFLTASLGRSFSIAALISSILGLLSFHGFNSYSYLISSGIIFTLFALYTKEKEISIFKTSLFSSFIFVGVNIFKTIILKNFYIYDFLMIFFEGLVIFTLSYIFSYGLPKETVRKTKFTNEEVICVFITLSLAISGLTDFEIFSLSFKNLLSIFFVMTSGYIYGAALGAGMGISVGMISYLSQSDMPFLLAIFGLGGLLSGVFRDLGKFGTILGFVLANSIMSFYINGYSTSFLSYYELAIACGLFYIFSNYMKENFLFIPLSVSSLDNNDIYSERTKELTTKKLKYISEVFKDLGGIFKKVSYNEEVYTDNITKFINCVANDVCKNCSMNVFCWKDDFYTTYCSIFDLIASMEMTGGIDEENLPELFKNTCINTEEILDKTHRLFDLYKVNYTWEKRMAENRKLVAEQLSGISNIMEGLMKDIDKSPVFKEDVEMQIYSSLKSQRVNIKNVMVAEYSEEDFEIYLEVGKCFKGENSLENVRDIVSEVVGIPLKGDFTVDTMKAREVNRYKLIKANRYGAITRIAKNSESFNVVSGDSYTFGEEGNNYFAALSDGMGIGRRANFESTIAISLLEKFLEAGFDKEIALKTINSILMLKSEEEIFTTLDISTIDLYSGKLQTIKTGAAPTFIKKKDRVLVIDSNSLPVGMLKDVDLEIYEEYLDDGDFIIMMSDGVLESNEDANNKEKWIIDIIANIDSFNPQTVANMLMKEAKKACHDEIKDDMTVLVTKVWKIK</sequence>